<keyword evidence="3" id="KW-1185">Reference proteome</keyword>
<evidence type="ECO:0000313" key="2">
    <source>
        <dbReference type="EMBL" id="CAG9807808.1"/>
    </source>
</evidence>
<dbReference type="OrthoDB" id="7478217at2759"/>
<dbReference type="SUPFAM" id="SSF100895">
    <property type="entry name" value="Kazal-type serine protease inhibitors"/>
    <property type="match status" value="1"/>
</dbReference>
<accession>A0A9N9WXK5</accession>
<dbReference type="Gene3D" id="3.30.60.30">
    <property type="match status" value="1"/>
</dbReference>
<evidence type="ECO:0000313" key="3">
    <source>
        <dbReference type="Proteomes" id="UP001153620"/>
    </source>
</evidence>
<dbReference type="EMBL" id="OU895879">
    <property type="protein sequence ID" value="CAG9807808.1"/>
    <property type="molecule type" value="Genomic_DNA"/>
</dbReference>
<sequence>MSMIVLLNIEKNLLNFLSKTVFILLKVTKSFSPKMKILFLIALVFSLGLAQQLLPCFTCSADYEPVCGQSIHGDKPKTFQNFCEMKAQDCGYSKEQYVLLYEGHCKKN</sequence>
<feature type="domain" description="Kazal-like" evidence="1">
    <location>
        <begin position="50"/>
        <end position="107"/>
    </location>
</feature>
<protein>
    <recommendedName>
        <fullName evidence="1">Kazal-like domain-containing protein</fullName>
    </recommendedName>
</protein>
<name>A0A9N9WXK5_9DIPT</name>
<proteinExistence type="predicted"/>
<gene>
    <name evidence="2" type="ORF">CHIRRI_LOCUS10654</name>
</gene>
<dbReference type="PROSITE" id="PS51465">
    <property type="entry name" value="KAZAL_2"/>
    <property type="match status" value="1"/>
</dbReference>
<dbReference type="Proteomes" id="UP001153620">
    <property type="component" value="Chromosome 3"/>
</dbReference>
<reference evidence="2" key="2">
    <citation type="submission" date="2022-10" db="EMBL/GenBank/DDBJ databases">
        <authorList>
            <consortium name="ENA_rothamsted_submissions"/>
            <consortium name="culmorum"/>
            <person name="King R."/>
        </authorList>
    </citation>
    <scope>NUCLEOTIDE SEQUENCE</scope>
</reference>
<reference evidence="2" key="1">
    <citation type="submission" date="2022-01" db="EMBL/GenBank/DDBJ databases">
        <authorList>
            <person name="King R."/>
        </authorList>
    </citation>
    <scope>NUCLEOTIDE SEQUENCE</scope>
</reference>
<dbReference type="InterPro" id="IPR036058">
    <property type="entry name" value="Kazal_dom_sf"/>
</dbReference>
<organism evidence="2 3">
    <name type="scientific">Chironomus riparius</name>
    <dbReference type="NCBI Taxonomy" id="315576"/>
    <lineage>
        <taxon>Eukaryota</taxon>
        <taxon>Metazoa</taxon>
        <taxon>Ecdysozoa</taxon>
        <taxon>Arthropoda</taxon>
        <taxon>Hexapoda</taxon>
        <taxon>Insecta</taxon>
        <taxon>Pterygota</taxon>
        <taxon>Neoptera</taxon>
        <taxon>Endopterygota</taxon>
        <taxon>Diptera</taxon>
        <taxon>Nematocera</taxon>
        <taxon>Chironomoidea</taxon>
        <taxon>Chironomidae</taxon>
        <taxon>Chironominae</taxon>
        <taxon>Chironomus</taxon>
    </lineage>
</organism>
<dbReference type="AlphaFoldDB" id="A0A9N9WXK5"/>
<evidence type="ECO:0000259" key="1">
    <source>
        <dbReference type="PROSITE" id="PS51465"/>
    </source>
</evidence>
<dbReference type="InterPro" id="IPR002350">
    <property type="entry name" value="Kazal_dom"/>
</dbReference>